<dbReference type="InterPro" id="IPR029044">
    <property type="entry name" value="Nucleotide-diphossugar_trans"/>
</dbReference>
<dbReference type="Pfam" id="PF11397">
    <property type="entry name" value="GlcNAc"/>
    <property type="match status" value="2"/>
</dbReference>
<dbReference type="EMBL" id="FOGC01000014">
    <property type="protein sequence ID" value="SER20240.1"/>
    <property type="molecule type" value="Genomic_DNA"/>
</dbReference>
<proteinExistence type="predicted"/>
<dbReference type="RefSeq" id="WP_092678013.1">
    <property type="nucleotide sequence ID" value="NZ_FOGC01000014.1"/>
</dbReference>
<accession>A0A1H9M8Z6</accession>
<dbReference type="GO" id="GO:0016740">
    <property type="term" value="F:transferase activity"/>
    <property type="evidence" value="ECO:0007669"/>
    <property type="project" value="UniProtKB-KW"/>
</dbReference>
<protein>
    <submittedName>
        <fullName evidence="1">Glycosyltransferase (GlcNAc)</fullName>
    </submittedName>
</protein>
<name>A0A1H9M8Z6_9GAMM</name>
<dbReference type="AlphaFoldDB" id="A0A1H9M8Z6"/>
<dbReference type="PANTHER" id="PTHR34496:SF10">
    <property type="entry name" value="GLCNAC TRANSFERASE"/>
    <property type="match status" value="1"/>
</dbReference>
<keyword evidence="1" id="KW-0808">Transferase</keyword>
<dbReference type="Gene3D" id="3.90.550.10">
    <property type="entry name" value="Spore Coat Polysaccharide Biosynthesis Protein SpsA, Chain A"/>
    <property type="match status" value="1"/>
</dbReference>
<gene>
    <name evidence="1" type="ORF">SAMN05216522_11419</name>
</gene>
<dbReference type="OrthoDB" id="8738370at2"/>
<dbReference type="Proteomes" id="UP000242515">
    <property type="component" value="Unassembled WGS sequence"/>
</dbReference>
<evidence type="ECO:0000313" key="2">
    <source>
        <dbReference type="Proteomes" id="UP000242515"/>
    </source>
</evidence>
<dbReference type="SUPFAM" id="SSF53448">
    <property type="entry name" value="Nucleotide-diphospho-sugar transferases"/>
    <property type="match status" value="1"/>
</dbReference>
<dbReference type="STRING" id="988801.SAMN05216522_11419"/>
<reference evidence="2" key="1">
    <citation type="submission" date="2016-10" db="EMBL/GenBank/DDBJ databases">
        <authorList>
            <person name="Varghese N."/>
            <person name="Submissions S."/>
        </authorList>
    </citation>
    <scope>NUCLEOTIDE SEQUENCE [LARGE SCALE GENOMIC DNA]</scope>
    <source>
        <strain evidence="2">8N4</strain>
    </source>
</reference>
<organism evidence="1 2">
    <name type="scientific">Rosenbergiella nectarea</name>
    <dbReference type="NCBI Taxonomy" id="988801"/>
    <lineage>
        <taxon>Bacteria</taxon>
        <taxon>Pseudomonadati</taxon>
        <taxon>Pseudomonadota</taxon>
        <taxon>Gammaproteobacteria</taxon>
        <taxon>Enterobacterales</taxon>
        <taxon>Erwiniaceae</taxon>
        <taxon>Rosenbergiella</taxon>
    </lineage>
</organism>
<keyword evidence="2" id="KW-1185">Reference proteome</keyword>
<dbReference type="InterPro" id="IPR021067">
    <property type="entry name" value="Glycosyltransferase"/>
</dbReference>
<evidence type="ECO:0000313" key="1">
    <source>
        <dbReference type="EMBL" id="SER20240.1"/>
    </source>
</evidence>
<dbReference type="PANTHER" id="PTHR34496">
    <property type="entry name" value="GLCNAC TRANSFERASE-RELATED"/>
    <property type="match status" value="1"/>
</dbReference>
<sequence length="442" mass="51640">MKTSDSTIFVNIASYRDPELCPTLHSLIRSANKPENLRIVICWQDDGDIQPFLDAGLVLITQSERLYQFSYGGVQLEVIAVDYLKSEGACWARYQVDKCYQQESYLLQIDSHCRFITGWDSEMIAMLESLREQSAKPVLSGYPPAYTPGKNEDRQDYLSRLVFNGFSKEGIVAQHSTQFTSETPIRSAYIAGGFIFADGHFVTHVPNDPAIFFIGEEFNRAMRAWTHGYDVWTPHRITLWHYYQRKNVPKVWDDHSNEAKEKGLIDTVWWQRNQASTLHVRRLLNADDTETFAQPWGLGRQRSLQEFQYRIGIDLIGQRVHPDIWGTEKVSWFTKLPDDQQEWLQSLRFFHDKTLSLSRDEINISRSDIVWWHIGVYSQDKRPVMLRRYSPEAFCRLITHTDQQSSQLTLRFDTRNSSLANTVRICAFTDRNEWDDVLEKSW</sequence>